<dbReference type="RefSeq" id="XP_031004727.1">
    <property type="nucleotide sequence ID" value="XM_031150838.1"/>
</dbReference>
<evidence type="ECO:0000256" key="1">
    <source>
        <dbReference type="ARBA" id="ARBA00001201"/>
    </source>
</evidence>
<keyword evidence="10" id="KW-0560">Oxidoreductase</keyword>
<evidence type="ECO:0000259" key="15">
    <source>
        <dbReference type="Pfam" id="PF14749"/>
    </source>
</evidence>
<dbReference type="GO" id="GO:0005777">
    <property type="term" value="C:peroxisome"/>
    <property type="evidence" value="ECO:0007669"/>
    <property type="project" value="UniProtKB-SubCell"/>
</dbReference>
<dbReference type="InterPro" id="IPR037069">
    <property type="entry name" value="AcylCoA_DH/ox_N_sf"/>
</dbReference>
<keyword evidence="18" id="KW-1185">Reference proteome</keyword>
<dbReference type="AlphaFoldDB" id="A0A8H8R2Y9"/>
<dbReference type="Pfam" id="PF14749">
    <property type="entry name" value="Acyl-CoA_ox_N"/>
    <property type="match status" value="1"/>
</dbReference>
<dbReference type="PANTHER" id="PTHR10909:SF250">
    <property type="entry name" value="PEROXISOMAL ACYL-COENZYME A OXIDASE 1"/>
    <property type="match status" value="1"/>
</dbReference>
<dbReference type="GeneID" id="41986093"/>
<comment type="catalytic activity">
    <reaction evidence="1">
        <text>a 2,3-saturated acyl-CoA + O2 = a (2E)-enoyl-CoA + H2O2</text>
        <dbReference type="Rhea" id="RHEA:38959"/>
        <dbReference type="ChEBI" id="CHEBI:15379"/>
        <dbReference type="ChEBI" id="CHEBI:16240"/>
        <dbReference type="ChEBI" id="CHEBI:58856"/>
        <dbReference type="ChEBI" id="CHEBI:65111"/>
        <dbReference type="EC" id="1.3.3.6"/>
    </reaction>
</comment>
<feature type="compositionally biased region" description="Low complexity" evidence="13">
    <location>
        <begin position="28"/>
        <end position="48"/>
    </location>
</feature>
<keyword evidence="9" id="KW-0276">Fatty acid metabolism</keyword>
<dbReference type="OrthoDB" id="538336at2759"/>
<comment type="cofactor">
    <cofactor evidence="2">
        <name>FAD</name>
        <dbReference type="ChEBI" id="CHEBI:57692"/>
    </cofactor>
</comment>
<keyword evidence="11" id="KW-0443">Lipid metabolism</keyword>
<evidence type="ECO:0000256" key="7">
    <source>
        <dbReference type="ARBA" id="ARBA00022630"/>
    </source>
</evidence>
<evidence type="ECO:0000313" key="17">
    <source>
        <dbReference type="EMBL" id="TVY25939.1"/>
    </source>
</evidence>
<dbReference type="FunFam" id="2.40.110.10:FF:000003">
    <property type="entry name" value="Acyl-coenzyme A oxidase"/>
    <property type="match status" value="1"/>
</dbReference>
<feature type="domain" description="Acyl-CoA oxidase C-terminal" evidence="14">
    <location>
        <begin position="528"/>
        <end position="710"/>
    </location>
</feature>
<evidence type="ECO:0000259" key="16">
    <source>
        <dbReference type="Pfam" id="PF22924"/>
    </source>
</evidence>
<dbReference type="SUPFAM" id="SSF47203">
    <property type="entry name" value="Acyl-CoA dehydrogenase C-terminal domain-like"/>
    <property type="match status" value="2"/>
</dbReference>
<comment type="subcellular location">
    <subcellularLocation>
        <location evidence="3">Peroxisome</location>
    </subcellularLocation>
</comment>
<dbReference type="GO" id="GO:0003997">
    <property type="term" value="F:acyl-CoA oxidase activity"/>
    <property type="evidence" value="ECO:0007669"/>
    <property type="project" value="UniProtKB-EC"/>
</dbReference>
<evidence type="ECO:0000256" key="2">
    <source>
        <dbReference type="ARBA" id="ARBA00001974"/>
    </source>
</evidence>
<dbReference type="GO" id="GO:0005504">
    <property type="term" value="F:fatty acid binding"/>
    <property type="evidence" value="ECO:0007669"/>
    <property type="project" value="TreeGrafter"/>
</dbReference>
<evidence type="ECO:0000256" key="11">
    <source>
        <dbReference type="ARBA" id="ARBA00023098"/>
    </source>
</evidence>
<dbReference type="GO" id="GO:0071949">
    <property type="term" value="F:FAD binding"/>
    <property type="evidence" value="ECO:0007669"/>
    <property type="project" value="InterPro"/>
</dbReference>
<dbReference type="InterPro" id="IPR036250">
    <property type="entry name" value="AcylCo_DH-like_C"/>
</dbReference>
<evidence type="ECO:0000256" key="6">
    <source>
        <dbReference type="ARBA" id="ARBA00012870"/>
    </source>
</evidence>
<dbReference type="EMBL" id="QGMH01000081">
    <property type="protein sequence ID" value="TVY25939.1"/>
    <property type="molecule type" value="Genomic_DNA"/>
</dbReference>
<dbReference type="FunFam" id="1.20.140.10:FF:000015">
    <property type="entry name" value="Acyl-coenzyme A oxidase"/>
    <property type="match status" value="1"/>
</dbReference>
<reference evidence="17 18" key="1">
    <citation type="submission" date="2018-05" db="EMBL/GenBank/DDBJ databases">
        <title>Genome sequencing and assembly of the regulated plant pathogen Lachnellula willkommii and related sister species for the development of diagnostic species identification markers.</title>
        <authorList>
            <person name="Giroux E."/>
            <person name="Bilodeau G."/>
        </authorList>
    </citation>
    <scope>NUCLEOTIDE SEQUENCE [LARGE SCALE GENOMIC DNA]</scope>
    <source>
        <strain evidence="17 18">CBS 185.66</strain>
    </source>
</reference>
<dbReference type="InterPro" id="IPR029320">
    <property type="entry name" value="Acyl-CoA_ox_N"/>
</dbReference>
<organism evidence="17 18">
    <name type="scientific">Lachnellula hyalina</name>
    <dbReference type="NCBI Taxonomy" id="1316788"/>
    <lineage>
        <taxon>Eukaryota</taxon>
        <taxon>Fungi</taxon>
        <taxon>Dikarya</taxon>
        <taxon>Ascomycota</taxon>
        <taxon>Pezizomycotina</taxon>
        <taxon>Leotiomycetes</taxon>
        <taxon>Helotiales</taxon>
        <taxon>Lachnaceae</taxon>
        <taxon>Lachnellula</taxon>
    </lineage>
</organism>
<dbReference type="InterPro" id="IPR055060">
    <property type="entry name" value="ACOX_C_alpha1"/>
</dbReference>
<protein>
    <recommendedName>
        <fullName evidence="6">acyl-CoA oxidase</fullName>
        <ecNumber evidence="6">1.3.3.6</ecNumber>
    </recommendedName>
</protein>
<name>A0A8H8R2Y9_9HELO</name>
<keyword evidence="8" id="KW-0274">FAD</keyword>
<feature type="region of interest" description="Disordered" evidence="13">
    <location>
        <begin position="1"/>
        <end position="53"/>
    </location>
</feature>
<proteinExistence type="inferred from homology"/>
<dbReference type="Gene3D" id="2.40.110.10">
    <property type="entry name" value="Butyryl-CoA Dehydrogenase, subunit A, domain 2"/>
    <property type="match status" value="1"/>
</dbReference>
<feature type="domain" description="Acyl-CoA oxidase C-alpha1" evidence="16">
    <location>
        <begin position="334"/>
        <end position="494"/>
    </location>
</feature>
<evidence type="ECO:0000256" key="4">
    <source>
        <dbReference type="ARBA" id="ARBA00004846"/>
    </source>
</evidence>
<accession>A0A8H8R2Y9</accession>
<evidence type="ECO:0000256" key="12">
    <source>
        <dbReference type="ARBA" id="ARBA00023140"/>
    </source>
</evidence>
<dbReference type="Pfam" id="PF01756">
    <property type="entry name" value="ACOX"/>
    <property type="match status" value="1"/>
</dbReference>
<dbReference type="InterPro" id="IPR012258">
    <property type="entry name" value="Acyl-CoA_oxidase"/>
</dbReference>
<dbReference type="SUPFAM" id="SSF56645">
    <property type="entry name" value="Acyl-CoA dehydrogenase NM domain-like"/>
    <property type="match status" value="1"/>
</dbReference>
<evidence type="ECO:0000259" key="14">
    <source>
        <dbReference type="Pfam" id="PF01756"/>
    </source>
</evidence>
<evidence type="ECO:0000256" key="8">
    <source>
        <dbReference type="ARBA" id="ARBA00022827"/>
    </source>
</evidence>
<dbReference type="PANTHER" id="PTHR10909">
    <property type="entry name" value="ELECTRON TRANSPORT OXIDOREDUCTASE"/>
    <property type="match status" value="1"/>
</dbReference>
<keyword evidence="12" id="KW-0576">Peroxisome</keyword>
<dbReference type="Gene3D" id="1.10.540.10">
    <property type="entry name" value="Acyl-CoA dehydrogenase/oxidase, N-terminal domain"/>
    <property type="match status" value="1"/>
</dbReference>
<dbReference type="GO" id="GO:0033540">
    <property type="term" value="P:fatty acid beta-oxidation using acyl-CoA oxidase"/>
    <property type="evidence" value="ECO:0007669"/>
    <property type="project" value="TreeGrafter"/>
</dbReference>
<comment type="caution">
    <text evidence="17">The sequence shown here is derived from an EMBL/GenBank/DDBJ whole genome shotgun (WGS) entry which is preliminary data.</text>
</comment>
<dbReference type="Gene3D" id="1.20.140.10">
    <property type="entry name" value="Butyryl-CoA Dehydrogenase, subunit A, domain 3"/>
    <property type="match status" value="2"/>
</dbReference>
<evidence type="ECO:0000256" key="5">
    <source>
        <dbReference type="ARBA" id="ARBA00006288"/>
    </source>
</evidence>
<evidence type="ECO:0000256" key="10">
    <source>
        <dbReference type="ARBA" id="ARBA00023002"/>
    </source>
</evidence>
<dbReference type="InterPro" id="IPR046373">
    <property type="entry name" value="Acyl-CoA_Oxase/DH_mid-dom_sf"/>
</dbReference>
<dbReference type="Proteomes" id="UP000431533">
    <property type="component" value="Unassembled WGS sequence"/>
</dbReference>
<evidence type="ECO:0000256" key="9">
    <source>
        <dbReference type="ARBA" id="ARBA00022832"/>
    </source>
</evidence>
<feature type="compositionally biased region" description="Polar residues" evidence="13">
    <location>
        <begin position="17"/>
        <end position="27"/>
    </location>
</feature>
<dbReference type="InterPro" id="IPR009100">
    <property type="entry name" value="AcylCoA_DH/oxidase_NM_dom_sf"/>
</dbReference>
<dbReference type="EC" id="1.3.3.6" evidence="6"/>
<evidence type="ECO:0000256" key="3">
    <source>
        <dbReference type="ARBA" id="ARBA00004275"/>
    </source>
</evidence>
<keyword evidence="7" id="KW-0285">Flavoprotein</keyword>
<evidence type="ECO:0000256" key="13">
    <source>
        <dbReference type="SAM" id="MobiDB-lite"/>
    </source>
</evidence>
<dbReference type="GO" id="GO:0055088">
    <property type="term" value="P:lipid homeostasis"/>
    <property type="evidence" value="ECO:0007669"/>
    <property type="project" value="TreeGrafter"/>
</dbReference>
<gene>
    <name evidence="17" type="primary">ACX1_1</name>
    <name evidence="17" type="ORF">LHYA1_G005895</name>
</gene>
<dbReference type="Pfam" id="PF22924">
    <property type="entry name" value="ACOX_C_alpha1"/>
    <property type="match status" value="1"/>
</dbReference>
<comment type="similarity">
    <text evidence="5">Belongs to the acyl-CoA oxidase family.</text>
</comment>
<sequence>MARDKSTIRLTYVPRSHIQNKTAQSSDPQSTSASVSTPTPTQPIGPGTKQHLTRAYSPRSYWAGKSSVPLTGLHIANTTLFRKEAVTRQNNAFARIEKALGTDDLWKLPPRYGNMDREDMLLEGLRAARVTVNDGMDYGHKIFHQSNHEWALSNANPFGLTGLLFIPMLKLQCNPEQLAYWLPLAESGKIIGSYAQTELGHGSFVAGLQTTATLDKVTDEFVIHTPNLSAVKYWPGALGFASTHTIVIAQMIIDGKEYGTHSFVMQIRSLEDFKPLPDIELGDMGLKMSYNGTDNGYAIFHHVRIPRTNLLSRYNTVSKDGAYLADPLREKLLYGGMVGARSTIIRNSAFQLAQALTISTRYSAVRLQGQRSIPDEPAIMSYKLQHYRLLTLISKAYAILFASMAANVTYQKLLEAQARGDHASLPYVHMIMAGLKAWCTQTAADGAEDARKLCGGQGYLTMSGLPEIVASSTGCCTFEGENTVLWKQVSRYLMKGIAAPALPPDMAYICSSTATLLASYAGDAFLKPSVLVQVFEHRAAILVNEAYELLCAEEGSAVRAENTHAVALHVAARAHIELYILRAFIARVSASPAALQPVLTNLLLLSHLHTASSPLVPTSSSFTSFLTSTQLSTMRSLTNTLLEQLLPDAIALTDAWNFSDASLSSVLGCRDGDVYRRIMMWTRDLPINVHARENGGVLREGWEDYIKKFLGEGVVRSKL</sequence>
<evidence type="ECO:0000313" key="18">
    <source>
        <dbReference type="Proteomes" id="UP000431533"/>
    </source>
</evidence>
<dbReference type="InterPro" id="IPR002655">
    <property type="entry name" value="Acyl-CoA_oxidase_C"/>
</dbReference>
<comment type="pathway">
    <text evidence="4">Lipid metabolism; peroxisomal fatty acid beta-oxidation.</text>
</comment>
<feature type="domain" description="Acyl-coenzyme A oxidase N-terminal" evidence="15">
    <location>
        <begin position="89"/>
        <end position="191"/>
    </location>
</feature>